<evidence type="ECO:0000313" key="1">
    <source>
        <dbReference type="EMBL" id="OQS05378.1"/>
    </source>
</evidence>
<accession>A0A1W0A575</accession>
<comment type="caution">
    <text evidence="1">The sequence shown here is derived from an EMBL/GenBank/DDBJ whole genome shotgun (WGS) entry which is preliminary data.</text>
</comment>
<name>A0A1W0A575_9STRA</name>
<keyword evidence="2" id="KW-1185">Reference proteome</keyword>
<proteinExistence type="predicted"/>
<evidence type="ECO:0000313" key="2">
    <source>
        <dbReference type="Proteomes" id="UP000243217"/>
    </source>
</evidence>
<dbReference type="EMBL" id="JNBS01000464">
    <property type="protein sequence ID" value="OQS05378.1"/>
    <property type="molecule type" value="Genomic_DNA"/>
</dbReference>
<gene>
    <name evidence="1" type="ORF">THRCLA_20638</name>
</gene>
<protein>
    <submittedName>
        <fullName evidence="1">Uncharacterized protein</fullName>
    </submittedName>
</protein>
<dbReference type="AlphaFoldDB" id="A0A1W0A575"/>
<dbReference type="OrthoDB" id="78681at2759"/>
<organism evidence="1 2">
    <name type="scientific">Thraustotheca clavata</name>
    <dbReference type="NCBI Taxonomy" id="74557"/>
    <lineage>
        <taxon>Eukaryota</taxon>
        <taxon>Sar</taxon>
        <taxon>Stramenopiles</taxon>
        <taxon>Oomycota</taxon>
        <taxon>Saprolegniomycetes</taxon>
        <taxon>Saprolegniales</taxon>
        <taxon>Achlyaceae</taxon>
        <taxon>Thraustotheca</taxon>
    </lineage>
</organism>
<dbReference type="Proteomes" id="UP000243217">
    <property type="component" value="Unassembled WGS sequence"/>
</dbReference>
<sequence length="143" mass="16141">MRRVGTRRLSACNRSSPDQELHYKDEQKRVCCPLQQQENEREYPSPDITETSVGLFSPTSIPAMIIAAWDHPWENTSVLAVLMVCFLGFYFSTKSTSQESVVVEQLQQSMLSLLVSEIQSLRAEVAELRGFVINACVDVKTVN</sequence>
<reference evidence="1 2" key="1">
    <citation type="journal article" date="2014" name="Genome Biol. Evol.">
        <title>The secreted proteins of Achlya hypogyna and Thraustotheca clavata identify the ancestral oomycete secretome and reveal gene acquisitions by horizontal gene transfer.</title>
        <authorList>
            <person name="Misner I."/>
            <person name="Blouin N."/>
            <person name="Leonard G."/>
            <person name="Richards T.A."/>
            <person name="Lane C.E."/>
        </authorList>
    </citation>
    <scope>NUCLEOTIDE SEQUENCE [LARGE SCALE GENOMIC DNA]</scope>
    <source>
        <strain evidence="1 2">ATCC 34112</strain>
    </source>
</reference>